<evidence type="ECO:0000313" key="2">
    <source>
        <dbReference type="Proteomes" id="UP000072660"/>
    </source>
</evidence>
<evidence type="ECO:0008006" key="3">
    <source>
        <dbReference type="Google" id="ProtNLM"/>
    </source>
</evidence>
<accession>A0A139SJA4</accession>
<reference evidence="1 2" key="1">
    <citation type="submission" date="2016-02" db="EMBL/GenBank/DDBJ databases">
        <authorList>
            <person name="Wen L."/>
            <person name="He K."/>
            <person name="Yang H."/>
        </authorList>
    </citation>
    <scope>NUCLEOTIDE SEQUENCE [LARGE SCALE GENOMIC DNA]</scope>
    <source>
        <strain evidence="1 2">CV58</strain>
    </source>
</reference>
<dbReference type="Proteomes" id="UP000072660">
    <property type="component" value="Unassembled WGS sequence"/>
</dbReference>
<dbReference type="AlphaFoldDB" id="A0A139SJA4"/>
<dbReference type="OrthoDB" id="6039271at2"/>
<gene>
    <name evidence="1" type="ORF">AXE65_06760</name>
</gene>
<comment type="caution">
    <text evidence="1">The sequence shown here is derived from an EMBL/GenBank/DDBJ whole genome shotgun (WGS) entry which is preliminary data.</text>
</comment>
<evidence type="ECO:0000313" key="1">
    <source>
        <dbReference type="EMBL" id="KXU34629.1"/>
    </source>
</evidence>
<organism evidence="1 2">
    <name type="scientific">Ventosimonas gracilis</name>
    <dbReference type="NCBI Taxonomy" id="1680762"/>
    <lineage>
        <taxon>Bacteria</taxon>
        <taxon>Pseudomonadati</taxon>
        <taxon>Pseudomonadota</taxon>
        <taxon>Gammaproteobacteria</taxon>
        <taxon>Pseudomonadales</taxon>
        <taxon>Ventosimonadaceae</taxon>
        <taxon>Ventosimonas</taxon>
    </lineage>
</organism>
<protein>
    <recommendedName>
        <fullName evidence="3">Lipoprotein</fullName>
    </recommendedName>
</protein>
<proteinExistence type="predicted"/>
<name>A0A139SJA4_9GAMM</name>
<keyword evidence="2" id="KW-1185">Reference proteome</keyword>
<dbReference type="RefSeq" id="WP_068392680.1">
    <property type="nucleotide sequence ID" value="NZ_LSZO01000210.1"/>
</dbReference>
<dbReference type="PROSITE" id="PS51257">
    <property type="entry name" value="PROKAR_LIPOPROTEIN"/>
    <property type="match status" value="1"/>
</dbReference>
<sequence>MLVRVIYLTVALLLFTGCGQGFSGDYQDAVGVKYSFQNDGKVTIHMLGTERVVSFTREGRVLKIGNPQEKPTLTLNILDDGSLQGEGLAGILHLKKVD</sequence>
<dbReference type="EMBL" id="LSZO01000210">
    <property type="protein sequence ID" value="KXU34629.1"/>
    <property type="molecule type" value="Genomic_DNA"/>
</dbReference>